<dbReference type="Proteomes" id="UP001164250">
    <property type="component" value="Chromosome 5"/>
</dbReference>
<evidence type="ECO:0000313" key="2">
    <source>
        <dbReference type="Proteomes" id="UP001164250"/>
    </source>
</evidence>
<reference evidence="2" key="1">
    <citation type="journal article" date="2023" name="G3 (Bethesda)">
        <title>Genome assembly and association tests identify interacting loci associated with vigor, precocity, and sex in interspecific pistachio rootstocks.</title>
        <authorList>
            <person name="Palmer W."/>
            <person name="Jacygrad E."/>
            <person name="Sagayaradj S."/>
            <person name="Cavanaugh K."/>
            <person name="Han R."/>
            <person name="Bertier L."/>
            <person name="Beede B."/>
            <person name="Kafkas S."/>
            <person name="Golino D."/>
            <person name="Preece J."/>
            <person name="Michelmore R."/>
        </authorList>
    </citation>
    <scope>NUCLEOTIDE SEQUENCE [LARGE SCALE GENOMIC DNA]</scope>
</reference>
<gene>
    <name evidence="1" type="ORF">Patl1_28972</name>
</gene>
<comment type="caution">
    <text evidence="1">The sequence shown here is derived from an EMBL/GenBank/DDBJ whole genome shotgun (WGS) entry which is preliminary data.</text>
</comment>
<organism evidence="1 2">
    <name type="scientific">Pistacia atlantica</name>
    <dbReference type="NCBI Taxonomy" id="434234"/>
    <lineage>
        <taxon>Eukaryota</taxon>
        <taxon>Viridiplantae</taxon>
        <taxon>Streptophyta</taxon>
        <taxon>Embryophyta</taxon>
        <taxon>Tracheophyta</taxon>
        <taxon>Spermatophyta</taxon>
        <taxon>Magnoliopsida</taxon>
        <taxon>eudicotyledons</taxon>
        <taxon>Gunneridae</taxon>
        <taxon>Pentapetalae</taxon>
        <taxon>rosids</taxon>
        <taxon>malvids</taxon>
        <taxon>Sapindales</taxon>
        <taxon>Anacardiaceae</taxon>
        <taxon>Pistacia</taxon>
    </lineage>
</organism>
<dbReference type="EMBL" id="CM047901">
    <property type="protein sequence ID" value="KAJ0097078.1"/>
    <property type="molecule type" value="Genomic_DNA"/>
</dbReference>
<keyword evidence="2" id="KW-1185">Reference proteome</keyword>
<accession>A0ACC1BDP6</accession>
<protein>
    <submittedName>
        <fullName evidence="1">Uncharacterized protein</fullName>
    </submittedName>
</protein>
<proteinExistence type="predicted"/>
<name>A0ACC1BDP6_9ROSI</name>
<sequence length="222" mass="25373">MDTMHYYMEGHYNPEPKEMDRQEQLGGHFIYSKEFLLTLFFLVFLLILLFYSNTMLGNFVRRLVALIINPLFLLTMFCVIAFCFLAVAESSKESRETIANFNVGAQLYDEVVRPVEFYGQPIALEMMLPRQAFVGEVVYLNQEAIYETGSHSHSVNWETSSGGGDDDYKVDMEQQVPEAVQEVEPVNEVEEEQQVAVQVEPSEEAETENSVDTSEDMDGEFA</sequence>
<evidence type="ECO:0000313" key="1">
    <source>
        <dbReference type="EMBL" id="KAJ0097078.1"/>
    </source>
</evidence>